<evidence type="ECO:0000313" key="3">
    <source>
        <dbReference type="EMBL" id="KYH30539.1"/>
    </source>
</evidence>
<keyword evidence="1" id="KW-1133">Transmembrane helix</keyword>
<evidence type="ECO:0000259" key="2">
    <source>
        <dbReference type="Pfam" id="PF01478"/>
    </source>
</evidence>
<dbReference type="GO" id="GO:0004190">
    <property type="term" value="F:aspartic-type endopeptidase activity"/>
    <property type="evidence" value="ECO:0007669"/>
    <property type="project" value="InterPro"/>
</dbReference>
<dbReference type="Gene3D" id="1.20.120.1220">
    <property type="match status" value="1"/>
</dbReference>
<accession>A0A151ASC1</accession>
<feature type="transmembrane region" description="Helical" evidence="1">
    <location>
        <begin position="117"/>
        <end position="144"/>
    </location>
</feature>
<sequence>MTLSARRAIILVPASMESKTLRAGYIPPLFFLKQEVGRIAGFKYAVLFILLFVTSVTDKKDSRIRNVHTLPAITLGVLLAGPGWKAALADAGAGFLLFLPVVLLGLAGMGDAKLCAAAAALIGFQQAGLGAWLGTVYCALWVAWREARKGSVGEWVNMQVYAMVQVLAGRVPEGEKYPFAPFFAAGVVTALLWGWLS</sequence>
<comment type="caution">
    <text evidence="3">The sequence shown here is derived from an EMBL/GenBank/DDBJ whole genome shotgun (WGS) entry which is preliminary data.</text>
</comment>
<keyword evidence="4" id="KW-1185">Reference proteome</keyword>
<dbReference type="AlphaFoldDB" id="A0A151ASC1"/>
<dbReference type="Pfam" id="PF01478">
    <property type="entry name" value="Peptidase_A24"/>
    <property type="match status" value="1"/>
</dbReference>
<evidence type="ECO:0000313" key="4">
    <source>
        <dbReference type="Proteomes" id="UP000075670"/>
    </source>
</evidence>
<proteinExistence type="predicted"/>
<keyword evidence="1" id="KW-0812">Transmembrane</keyword>
<feature type="transmembrane region" description="Helical" evidence="1">
    <location>
        <begin position="177"/>
        <end position="196"/>
    </location>
</feature>
<gene>
    <name evidence="3" type="ORF">MOMUL_30470</name>
</gene>
<reference evidence="3 4" key="1">
    <citation type="submission" date="2016-02" db="EMBL/GenBank/DDBJ databases">
        <title>Genome sequence of Moorella mulderi DSM 14980.</title>
        <authorList>
            <person name="Poehlein A."/>
            <person name="Daniel R."/>
        </authorList>
    </citation>
    <scope>NUCLEOTIDE SEQUENCE [LARGE SCALE GENOMIC DNA]</scope>
    <source>
        <strain evidence="3 4">DSM 14980</strain>
    </source>
</reference>
<protein>
    <submittedName>
        <fullName evidence="3">Type IV leader peptidase family protein</fullName>
    </submittedName>
</protein>
<evidence type="ECO:0000256" key="1">
    <source>
        <dbReference type="SAM" id="Phobius"/>
    </source>
</evidence>
<name>A0A151ASC1_9FIRM</name>
<feature type="domain" description="Prepilin type IV endopeptidase peptidase" evidence="2">
    <location>
        <begin position="46"/>
        <end position="141"/>
    </location>
</feature>
<feature type="transmembrane region" description="Helical" evidence="1">
    <location>
        <begin position="39"/>
        <end position="57"/>
    </location>
</feature>
<organism evidence="3 4">
    <name type="scientific">Moorella mulderi DSM 14980</name>
    <dbReference type="NCBI Taxonomy" id="1122241"/>
    <lineage>
        <taxon>Bacteria</taxon>
        <taxon>Bacillati</taxon>
        <taxon>Bacillota</taxon>
        <taxon>Clostridia</taxon>
        <taxon>Neomoorellales</taxon>
        <taxon>Neomoorellaceae</taxon>
        <taxon>Neomoorella</taxon>
    </lineage>
</organism>
<dbReference type="EMBL" id="LTBC01000032">
    <property type="protein sequence ID" value="KYH30539.1"/>
    <property type="molecule type" value="Genomic_DNA"/>
</dbReference>
<dbReference type="Proteomes" id="UP000075670">
    <property type="component" value="Unassembled WGS sequence"/>
</dbReference>
<dbReference type="GO" id="GO:0016020">
    <property type="term" value="C:membrane"/>
    <property type="evidence" value="ECO:0007669"/>
    <property type="project" value="InterPro"/>
</dbReference>
<dbReference type="PATRIC" id="fig|1122241.3.peg.3256"/>
<feature type="transmembrane region" description="Helical" evidence="1">
    <location>
        <begin position="93"/>
        <end position="110"/>
    </location>
</feature>
<keyword evidence="1" id="KW-0472">Membrane</keyword>
<dbReference type="InterPro" id="IPR000045">
    <property type="entry name" value="Prepilin_IV_endopep_pep"/>
</dbReference>